<dbReference type="InterPro" id="IPR047057">
    <property type="entry name" value="MerR_fam"/>
</dbReference>
<evidence type="ECO:0000259" key="6">
    <source>
        <dbReference type="PROSITE" id="PS50937"/>
    </source>
</evidence>
<dbReference type="PROSITE" id="PS50937">
    <property type="entry name" value="HTH_MERR_2"/>
    <property type="match status" value="1"/>
</dbReference>
<feature type="domain" description="HTH merR-type" evidence="6">
    <location>
        <begin position="1"/>
        <end position="71"/>
    </location>
</feature>
<proteinExistence type="predicted"/>
<dbReference type="InterPro" id="IPR036244">
    <property type="entry name" value="TipA-like_antibiotic-bd"/>
</dbReference>
<keyword evidence="3" id="KW-0010">Activator</keyword>
<dbReference type="PANTHER" id="PTHR30204:SF90">
    <property type="entry name" value="HTH-TYPE TRANSCRIPTIONAL ACTIVATOR MTA"/>
    <property type="match status" value="1"/>
</dbReference>
<dbReference type="SMART" id="SM00422">
    <property type="entry name" value="HTH_MERR"/>
    <property type="match status" value="1"/>
</dbReference>
<keyword evidence="8" id="KW-1185">Reference proteome</keyword>
<sequence length="256" mass="29656">MSYTIKQLSQLAGVSGRTLRFYDKIDLLKPESINASGYRIYGPKQVDRLQQILFFRELKFSLKEIKDILSATDFNLVEALTEQHKKLSEEKERLDQLIATVEKTLASQKGETFMTDQEKFAGFKKKMLDQNEQTYGKEIREKYGDEAVKQFNQQFANMGKEDYEATVVIQKAMFKNLKKALERNDPASSYAQKAADLHRQWLSYFWPKGTYSKKAHAGLAQMYVDDPRFAKYYEKNVAEGAAKMLRDAVRIYTSQS</sequence>
<dbReference type="Proteomes" id="UP001597399">
    <property type="component" value="Unassembled WGS sequence"/>
</dbReference>
<keyword evidence="4" id="KW-0804">Transcription</keyword>
<evidence type="ECO:0000256" key="5">
    <source>
        <dbReference type="SAM" id="Coils"/>
    </source>
</evidence>
<evidence type="ECO:0000256" key="2">
    <source>
        <dbReference type="ARBA" id="ARBA00023125"/>
    </source>
</evidence>
<gene>
    <name evidence="7" type="ORF">ACFSUE_09800</name>
</gene>
<dbReference type="RefSeq" id="WP_253061172.1">
    <property type="nucleotide sequence ID" value="NZ_JAMXWM010000008.1"/>
</dbReference>
<name>A0ABW5S2W0_9BACL</name>
<dbReference type="InterPro" id="IPR012925">
    <property type="entry name" value="TipAS_dom"/>
</dbReference>
<dbReference type="Gene3D" id="1.10.490.50">
    <property type="entry name" value="Antibiotic binding domain of TipA-like multidrug resistance regulators"/>
    <property type="match status" value="1"/>
</dbReference>
<dbReference type="CDD" id="cd01106">
    <property type="entry name" value="HTH_TipAL-Mta"/>
    <property type="match status" value="1"/>
</dbReference>
<feature type="coiled-coil region" evidence="5">
    <location>
        <begin position="77"/>
        <end position="107"/>
    </location>
</feature>
<dbReference type="Pfam" id="PF07739">
    <property type="entry name" value="TipAS"/>
    <property type="match status" value="1"/>
</dbReference>
<keyword evidence="2" id="KW-0238">DNA-binding</keyword>
<evidence type="ECO:0000313" key="7">
    <source>
        <dbReference type="EMBL" id="MFD2693916.1"/>
    </source>
</evidence>
<protein>
    <submittedName>
        <fullName evidence="7">MerR family transcriptional regulator</fullName>
    </submittedName>
</protein>
<evidence type="ECO:0000313" key="8">
    <source>
        <dbReference type="Proteomes" id="UP001597399"/>
    </source>
</evidence>
<keyword evidence="5" id="KW-0175">Coiled coil</keyword>
<comment type="caution">
    <text evidence="7">The sequence shown here is derived from an EMBL/GenBank/DDBJ whole genome shotgun (WGS) entry which is preliminary data.</text>
</comment>
<keyword evidence="1" id="KW-0805">Transcription regulation</keyword>
<dbReference type="SUPFAM" id="SSF46955">
    <property type="entry name" value="Putative DNA-binding domain"/>
    <property type="match status" value="1"/>
</dbReference>
<dbReference type="Pfam" id="PF13411">
    <property type="entry name" value="MerR_1"/>
    <property type="match status" value="1"/>
</dbReference>
<dbReference type="InterPro" id="IPR000551">
    <property type="entry name" value="MerR-type_HTH_dom"/>
</dbReference>
<dbReference type="PANTHER" id="PTHR30204">
    <property type="entry name" value="REDOX-CYCLING DRUG-SENSING TRANSCRIPTIONAL ACTIVATOR SOXR"/>
    <property type="match status" value="1"/>
</dbReference>
<dbReference type="EMBL" id="JBHUMQ010000023">
    <property type="protein sequence ID" value="MFD2693916.1"/>
    <property type="molecule type" value="Genomic_DNA"/>
</dbReference>
<reference evidence="8" key="1">
    <citation type="journal article" date="2019" name="Int. J. Syst. Evol. Microbiol.">
        <title>The Global Catalogue of Microorganisms (GCM) 10K type strain sequencing project: providing services to taxonomists for standard genome sequencing and annotation.</title>
        <authorList>
            <consortium name="The Broad Institute Genomics Platform"/>
            <consortium name="The Broad Institute Genome Sequencing Center for Infectious Disease"/>
            <person name="Wu L."/>
            <person name="Ma J."/>
        </authorList>
    </citation>
    <scope>NUCLEOTIDE SEQUENCE [LARGE SCALE GENOMIC DNA]</scope>
    <source>
        <strain evidence="8">TISTR 2466</strain>
    </source>
</reference>
<dbReference type="SUPFAM" id="SSF89082">
    <property type="entry name" value="Antibiotic binding domain of TipA-like multidrug resistance regulators"/>
    <property type="match status" value="1"/>
</dbReference>
<dbReference type="InterPro" id="IPR009061">
    <property type="entry name" value="DNA-bd_dom_put_sf"/>
</dbReference>
<evidence type="ECO:0000256" key="1">
    <source>
        <dbReference type="ARBA" id="ARBA00023015"/>
    </source>
</evidence>
<dbReference type="Gene3D" id="1.10.1660.10">
    <property type="match status" value="1"/>
</dbReference>
<evidence type="ECO:0000256" key="3">
    <source>
        <dbReference type="ARBA" id="ARBA00023159"/>
    </source>
</evidence>
<accession>A0ABW5S2W0</accession>
<organism evidence="7 8">
    <name type="scientific">Sporolactobacillus shoreicorticis</name>
    <dbReference type="NCBI Taxonomy" id="1923877"/>
    <lineage>
        <taxon>Bacteria</taxon>
        <taxon>Bacillati</taxon>
        <taxon>Bacillota</taxon>
        <taxon>Bacilli</taxon>
        <taxon>Bacillales</taxon>
        <taxon>Sporolactobacillaceae</taxon>
        <taxon>Sporolactobacillus</taxon>
    </lineage>
</organism>
<evidence type="ECO:0000256" key="4">
    <source>
        <dbReference type="ARBA" id="ARBA00023163"/>
    </source>
</evidence>